<gene>
    <name evidence="2" type="ORF">MJA45_16030</name>
</gene>
<dbReference type="InterPro" id="IPR018392">
    <property type="entry name" value="LysM"/>
</dbReference>
<evidence type="ECO:0000313" key="3">
    <source>
        <dbReference type="Proteomes" id="UP001305702"/>
    </source>
</evidence>
<dbReference type="Proteomes" id="UP001305702">
    <property type="component" value="Chromosome"/>
</dbReference>
<name>A0AA96L9E1_9BACL</name>
<proteinExistence type="predicted"/>
<dbReference type="Gene3D" id="3.10.350.10">
    <property type="entry name" value="LysM domain"/>
    <property type="match status" value="1"/>
</dbReference>
<sequence>MTDVIKGDTLWSIAQENAPKGESVRSYMQQIKKLNHLEGTTLRPGQILYLP</sequence>
<dbReference type="SUPFAM" id="SSF54106">
    <property type="entry name" value="LysM domain"/>
    <property type="match status" value="1"/>
</dbReference>
<reference evidence="2 3" key="1">
    <citation type="submission" date="2022-02" db="EMBL/GenBank/DDBJ databases">
        <title>Paenibacillus sp. MBLB1776 Whole Genome Shotgun Sequencing.</title>
        <authorList>
            <person name="Hwang C.Y."/>
            <person name="Cho E.-S."/>
            <person name="Seo M.-J."/>
        </authorList>
    </citation>
    <scope>NUCLEOTIDE SEQUENCE [LARGE SCALE GENOMIC DNA]</scope>
    <source>
        <strain evidence="2 3">MBLB1776</strain>
    </source>
</reference>
<protein>
    <submittedName>
        <fullName evidence="2">LysM peptidoglycan-binding domain-containing protein</fullName>
    </submittedName>
</protein>
<dbReference type="AlphaFoldDB" id="A0AA96L9E1"/>
<feature type="domain" description="LysM" evidence="1">
    <location>
        <begin position="1"/>
        <end position="50"/>
    </location>
</feature>
<dbReference type="SMART" id="SM00257">
    <property type="entry name" value="LysM"/>
    <property type="match status" value="1"/>
</dbReference>
<evidence type="ECO:0000313" key="2">
    <source>
        <dbReference type="EMBL" id="WNQ09153.1"/>
    </source>
</evidence>
<dbReference type="KEGG" id="paun:MJA45_16030"/>
<accession>A0AA96L9E1</accession>
<dbReference type="InterPro" id="IPR036779">
    <property type="entry name" value="LysM_dom_sf"/>
</dbReference>
<organism evidence="2 3">
    <name type="scientific">Paenibacillus aurantius</name>
    <dbReference type="NCBI Taxonomy" id="2918900"/>
    <lineage>
        <taxon>Bacteria</taxon>
        <taxon>Bacillati</taxon>
        <taxon>Bacillota</taxon>
        <taxon>Bacilli</taxon>
        <taxon>Bacillales</taxon>
        <taxon>Paenibacillaceae</taxon>
        <taxon>Paenibacillus</taxon>
    </lineage>
</organism>
<dbReference type="RefSeq" id="WP_315602922.1">
    <property type="nucleotide sequence ID" value="NZ_CP130318.1"/>
</dbReference>
<dbReference type="Pfam" id="PF01476">
    <property type="entry name" value="LysM"/>
    <property type="match status" value="1"/>
</dbReference>
<dbReference type="CDD" id="cd00118">
    <property type="entry name" value="LysM"/>
    <property type="match status" value="1"/>
</dbReference>
<keyword evidence="3" id="KW-1185">Reference proteome</keyword>
<evidence type="ECO:0000259" key="1">
    <source>
        <dbReference type="PROSITE" id="PS51782"/>
    </source>
</evidence>
<dbReference type="EMBL" id="CP130318">
    <property type="protein sequence ID" value="WNQ09153.1"/>
    <property type="molecule type" value="Genomic_DNA"/>
</dbReference>
<dbReference type="PROSITE" id="PS51782">
    <property type="entry name" value="LYSM"/>
    <property type="match status" value="1"/>
</dbReference>